<name>A0AAV5BGA0_ELECO</name>
<keyword evidence="3" id="KW-0328">Glycosyltransferase</keyword>
<dbReference type="EMBL" id="BQKI01000001">
    <property type="protein sequence ID" value="GJM84723.1"/>
    <property type="molecule type" value="Genomic_DNA"/>
</dbReference>
<evidence type="ECO:0000313" key="9">
    <source>
        <dbReference type="Proteomes" id="UP001054889"/>
    </source>
</evidence>
<feature type="compositionally biased region" description="Low complexity" evidence="6">
    <location>
        <begin position="133"/>
        <end position="147"/>
    </location>
</feature>
<feature type="compositionally biased region" description="Acidic residues" evidence="6">
    <location>
        <begin position="27"/>
        <end position="36"/>
    </location>
</feature>
<keyword evidence="4" id="KW-0812">Transmembrane</keyword>
<organism evidence="8 9">
    <name type="scientific">Eleusine coracana subsp. coracana</name>
    <dbReference type="NCBI Taxonomy" id="191504"/>
    <lineage>
        <taxon>Eukaryota</taxon>
        <taxon>Viridiplantae</taxon>
        <taxon>Streptophyta</taxon>
        <taxon>Embryophyta</taxon>
        <taxon>Tracheophyta</taxon>
        <taxon>Spermatophyta</taxon>
        <taxon>Magnoliopsida</taxon>
        <taxon>Liliopsida</taxon>
        <taxon>Poales</taxon>
        <taxon>Poaceae</taxon>
        <taxon>PACMAD clade</taxon>
        <taxon>Chloridoideae</taxon>
        <taxon>Cynodonteae</taxon>
        <taxon>Eleusininae</taxon>
        <taxon>Eleusine</taxon>
    </lineage>
</organism>
<comment type="caution">
    <text evidence="8">The sequence shown here is derived from an EMBL/GenBank/DDBJ whole genome shotgun (WGS) entry which is preliminary data.</text>
</comment>
<evidence type="ECO:0000256" key="4">
    <source>
        <dbReference type="ARBA" id="ARBA00022968"/>
    </source>
</evidence>
<evidence type="ECO:0000256" key="6">
    <source>
        <dbReference type="SAM" id="MobiDB-lite"/>
    </source>
</evidence>
<keyword evidence="5" id="KW-0333">Golgi apparatus</keyword>
<reference evidence="8" key="1">
    <citation type="journal article" date="2018" name="DNA Res.">
        <title>Multiple hybrid de novo genome assembly of finger millet, an orphan allotetraploid crop.</title>
        <authorList>
            <person name="Hatakeyama M."/>
            <person name="Aluri S."/>
            <person name="Balachadran M.T."/>
            <person name="Sivarajan S.R."/>
            <person name="Patrignani A."/>
            <person name="Gruter S."/>
            <person name="Poveda L."/>
            <person name="Shimizu-Inatsugi R."/>
            <person name="Baeten J."/>
            <person name="Francoijs K.J."/>
            <person name="Nataraja K.N."/>
            <person name="Reddy Y.A.N."/>
            <person name="Phadnis S."/>
            <person name="Ravikumar R.L."/>
            <person name="Schlapbach R."/>
            <person name="Sreeman S.M."/>
            <person name="Shimizu K.K."/>
        </authorList>
    </citation>
    <scope>NUCLEOTIDE SEQUENCE</scope>
</reference>
<evidence type="ECO:0000256" key="5">
    <source>
        <dbReference type="ARBA" id="ARBA00023034"/>
    </source>
</evidence>
<keyword evidence="4" id="KW-0735">Signal-anchor</keyword>
<evidence type="ECO:0000256" key="2">
    <source>
        <dbReference type="ARBA" id="ARBA00010271"/>
    </source>
</evidence>
<evidence type="ECO:0000256" key="1">
    <source>
        <dbReference type="ARBA" id="ARBA00004323"/>
    </source>
</evidence>
<sequence>MKRHHSGELPLSSPAGDGVGRLRSVAEEEEEEEEEADKQGKYDKAQRRFSHLFFLLLLAATVSLLSRHCYDSGRAGGVVRIEAVPRTPPLLPGARKIVPIARGELPVPQRSPPAPEDTSDESILASDGEEPSSKSSTPGSSVAGSESDTGDRALSKDSTTSAAAHGNGNHTVVRKLATTADIKGDLCHGRYIYVQELPPRFNLAMVQSCGTLSPWTDMCGSTSNGGFGPQLVDGAFQETGWYDTDAHALDLIFHARMQRYECLTSDPSLAAAVFVPFYAGLDVARHLWGHDASARDALAMDLVEWLARRPEWRAAGGRDHFFVAGRTTWDFRRQADAEWGSRLLLLPAVRNMTALVVEASPWHLNDAAVPYPIAFHPETDEDVFAWQDRVRRIRRPHLFSYAAGARTTDAAKQSVTARLAEQCAASRNCSLLECGGKQGPGNNSKCDDSHSNASVMHHFQRSTFCLVPRGSTSTSRAAFDAILAGCIPVFFHPGTAYVQYTWHLPRNHADYSVYIPEDDVRRKNLSVEETLRRVPPKTVTAMREAVVGLIPTVIYTDPSSRLDTTMMDAFDVAVAAVIDKVAKVRRGAEEEKLDMYSWKYPLLRDGQKVQDPHEWDALFAFS</sequence>
<dbReference type="PANTHER" id="PTHR11062:SF387">
    <property type="entry name" value="OS10G0459700 PROTEIN"/>
    <property type="match status" value="1"/>
</dbReference>
<feature type="region of interest" description="Disordered" evidence="6">
    <location>
        <begin position="1"/>
        <end position="42"/>
    </location>
</feature>
<dbReference type="InterPro" id="IPR004263">
    <property type="entry name" value="Exostosin"/>
</dbReference>
<dbReference type="GO" id="GO:0016757">
    <property type="term" value="F:glycosyltransferase activity"/>
    <property type="evidence" value="ECO:0007669"/>
    <property type="project" value="UniProtKB-KW"/>
</dbReference>
<dbReference type="Proteomes" id="UP001054889">
    <property type="component" value="Unassembled WGS sequence"/>
</dbReference>
<feature type="domain" description="Exostosin GT47" evidence="7">
    <location>
        <begin position="187"/>
        <end position="529"/>
    </location>
</feature>
<dbReference type="Pfam" id="PF03016">
    <property type="entry name" value="Exostosin_GT47"/>
    <property type="match status" value="1"/>
</dbReference>
<reference evidence="8" key="2">
    <citation type="submission" date="2021-12" db="EMBL/GenBank/DDBJ databases">
        <title>Resequencing data analysis of finger millet.</title>
        <authorList>
            <person name="Hatakeyama M."/>
            <person name="Aluri S."/>
            <person name="Balachadran M.T."/>
            <person name="Sivarajan S.R."/>
            <person name="Poveda L."/>
            <person name="Shimizu-Inatsugi R."/>
            <person name="Schlapbach R."/>
            <person name="Sreeman S.M."/>
            <person name="Shimizu K.K."/>
        </authorList>
    </citation>
    <scope>NUCLEOTIDE SEQUENCE</scope>
</reference>
<comment type="similarity">
    <text evidence="2">Belongs to the glycosyltransferase 47 family.</text>
</comment>
<dbReference type="GO" id="GO:0000139">
    <property type="term" value="C:Golgi membrane"/>
    <property type="evidence" value="ECO:0007669"/>
    <property type="project" value="UniProtKB-SubCell"/>
</dbReference>
<dbReference type="PANTHER" id="PTHR11062">
    <property type="entry name" value="EXOSTOSIN HEPARAN SULFATE GLYCOSYLTRANSFERASE -RELATED"/>
    <property type="match status" value="1"/>
</dbReference>
<protein>
    <recommendedName>
        <fullName evidence="7">Exostosin GT47 domain-containing protein</fullName>
    </recommendedName>
</protein>
<dbReference type="InterPro" id="IPR040911">
    <property type="entry name" value="Exostosin_GT47"/>
</dbReference>
<proteinExistence type="inferred from homology"/>
<gene>
    <name evidence="8" type="primary">ga00420</name>
    <name evidence="8" type="ORF">PR202_ga00420</name>
</gene>
<keyword evidence="9" id="KW-1185">Reference proteome</keyword>
<evidence type="ECO:0000313" key="8">
    <source>
        <dbReference type="EMBL" id="GJM84723.1"/>
    </source>
</evidence>
<evidence type="ECO:0000256" key="3">
    <source>
        <dbReference type="ARBA" id="ARBA00022676"/>
    </source>
</evidence>
<dbReference type="AlphaFoldDB" id="A0AAV5BGA0"/>
<evidence type="ECO:0000259" key="7">
    <source>
        <dbReference type="Pfam" id="PF03016"/>
    </source>
</evidence>
<comment type="subcellular location">
    <subcellularLocation>
        <location evidence="1">Golgi apparatus membrane</location>
        <topology evidence="1">Single-pass type II membrane protein</topology>
    </subcellularLocation>
</comment>
<keyword evidence="3" id="KW-0808">Transferase</keyword>
<feature type="region of interest" description="Disordered" evidence="6">
    <location>
        <begin position="103"/>
        <end position="166"/>
    </location>
</feature>
<accession>A0AAV5BGA0</accession>